<name>A0A0P1ES80_9RHOB</name>
<protein>
    <submittedName>
        <fullName evidence="1">Uncharacterized protein</fullName>
    </submittedName>
</protein>
<keyword evidence="2" id="KW-1185">Reference proteome</keyword>
<organism evidence="1 2">
    <name type="scientific">Shimia marina</name>
    <dbReference type="NCBI Taxonomy" id="321267"/>
    <lineage>
        <taxon>Bacteria</taxon>
        <taxon>Pseudomonadati</taxon>
        <taxon>Pseudomonadota</taxon>
        <taxon>Alphaproteobacteria</taxon>
        <taxon>Rhodobacterales</taxon>
        <taxon>Roseobacteraceae</taxon>
    </lineage>
</organism>
<accession>A0A0P1ES80</accession>
<sequence>MGQISHLYGVCNPSVLRRCKITALAGYRNVRCARQPQQKDRGSVGAAVWVYCVCMAERLPALFFHDGAHAFQREVAPQHFIFHHERWRAGDAHIKGERARGADFRGHLMAVHMGE</sequence>
<dbReference type="AlphaFoldDB" id="A0A0P1ES80"/>
<reference evidence="1 2" key="1">
    <citation type="submission" date="2015-09" db="EMBL/GenBank/DDBJ databases">
        <authorList>
            <consortium name="Swine Surveillance"/>
        </authorList>
    </citation>
    <scope>NUCLEOTIDE SEQUENCE [LARGE SCALE GENOMIC DNA]</scope>
    <source>
        <strain evidence="1 2">CECT 7688</strain>
    </source>
</reference>
<proteinExistence type="predicted"/>
<evidence type="ECO:0000313" key="1">
    <source>
        <dbReference type="EMBL" id="CUH52986.1"/>
    </source>
</evidence>
<gene>
    <name evidence="1" type="ORF">SHM7688_02437</name>
</gene>
<dbReference type="EMBL" id="CYPW01000024">
    <property type="protein sequence ID" value="CUH52986.1"/>
    <property type="molecule type" value="Genomic_DNA"/>
</dbReference>
<dbReference type="Proteomes" id="UP000054823">
    <property type="component" value="Unassembled WGS sequence"/>
</dbReference>
<evidence type="ECO:0000313" key="2">
    <source>
        <dbReference type="Proteomes" id="UP000054823"/>
    </source>
</evidence>